<proteinExistence type="predicted"/>
<evidence type="ECO:0000256" key="3">
    <source>
        <dbReference type="ARBA" id="ARBA00022989"/>
    </source>
</evidence>
<name>A0ABR1C8F6_NECAM</name>
<feature type="transmembrane region" description="Helical" evidence="5">
    <location>
        <begin position="132"/>
        <end position="159"/>
    </location>
</feature>
<dbReference type="PROSITE" id="PS50262">
    <property type="entry name" value="G_PROTEIN_RECEP_F1_2"/>
    <property type="match status" value="1"/>
</dbReference>
<keyword evidence="8" id="KW-1185">Reference proteome</keyword>
<organism evidence="7 8">
    <name type="scientific">Necator americanus</name>
    <name type="common">Human hookworm</name>
    <dbReference type="NCBI Taxonomy" id="51031"/>
    <lineage>
        <taxon>Eukaryota</taxon>
        <taxon>Metazoa</taxon>
        <taxon>Ecdysozoa</taxon>
        <taxon>Nematoda</taxon>
        <taxon>Chromadorea</taxon>
        <taxon>Rhabditida</taxon>
        <taxon>Rhabditina</taxon>
        <taxon>Rhabditomorpha</taxon>
        <taxon>Strongyloidea</taxon>
        <taxon>Ancylostomatidae</taxon>
        <taxon>Bunostominae</taxon>
        <taxon>Necator</taxon>
    </lineage>
</organism>
<comment type="subcellular location">
    <subcellularLocation>
        <location evidence="1">Membrane</location>
    </subcellularLocation>
</comment>
<evidence type="ECO:0000313" key="7">
    <source>
        <dbReference type="EMBL" id="KAK6733928.1"/>
    </source>
</evidence>
<evidence type="ECO:0000259" key="6">
    <source>
        <dbReference type="PROSITE" id="PS50262"/>
    </source>
</evidence>
<dbReference type="InterPro" id="IPR017452">
    <property type="entry name" value="GPCR_Rhodpsn_7TM"/>
</dbReference>
<sequence length="367" mass="41010">MTNQCSLSLVGLSQWYLDYTNFQKCLCIYCVRNSQINTECTSSLVFIKIMVRRMESNLSFLITNIVILVLQFSGIILNGFILFMFIRSKSLRRNNAVQLLFFLTITDFLHALTTLPYISYMTALWHPFRINLNAYFVMISSTPLVIQLKVNLTLTIAIATERTLALFHPLLYRKVSSATYSLTSLLIGIAFACNDLFLEFLLSPIVAHRNCAAIGCFVSDDFRFYWGTSNMIMGLFVIVLTMMVLFKLRSIQNNSKDTGSTVGKGTSKLSQANRTSLGILLTSLLFVTLPSVGVGFVEMIGFSIFKTVGPFYIVGLLCAGACNSIVYVVLNRDMRRLAKNCLTGRGASLVSPSTRVEVTNFRSTAII</sequence>
<gene>
    <name evidence="7" type="primary">Necator_chrII.g5392</name>
    <name evidence="7" type="ORF">RB195_017599</name>
</gene>
<feature type="transmembrane region" description="Helical" evidence="5">
    <location>
        <begin position="222"/>
        <end position="246"/>
    </location>
</feature>
<feature type="transmembrane region" description="Helical" evidence="5">
    <location>
        <begin position="311"/>
        <end position="330"/>
    </location>
</feature>
<evidence type="ECO:0000256" key="2">
    <source>
        <dbReference type="ARBA" id="ARBA00022692"/>
    </source>
</evidence>
<dbReference type="SUPFAM" id="SSF81321">
    <property type="entry name" value="Family A G protein-coupled receptor-like"/>
    <property type="match status" value="1"/>
</dbReference>
<evidence type="ECO:0000313" key="8">
    <source>
        <dbReference type="Proteomes" id="UP001303046"/>
    </source>
</evidence>
<dbReference type="PANTHER" id="PTHR46955">
    <property type="entry name" value="PROTEIN CBG01349-RELATED"/>
    <property type="match status" value="1"/>
</dbReference>
<feature type="transmembrane region" description="Helical" evidence="5">
    <location>
        <begin position="60"/>
        <end position="85"/>
    </location>
</feature>
<keyword evidence="4 5" id="KW-0472">Membrane</keyword>
<dbReference type="EMBL" id="JAVFWL010000002">
    <property type="protein sequence ID" value="KAK6733928.1"/>
    <property type="molecule type" value="Genomic_DNA"/>
</dbReference>
<accession>A0ABR1C8F6</accession>
<dbReference type="InterPro" id="IPR019420">
    <property type="entry name" value="7TM_GPCR_serpentine_rcpt_Srbc"/>
</dbReference>
<feature type="transmembrane region" description="Helical" evidence="5">
    <location>
        <begin position="97"/>
        <end position="120"/>
    </location>
</feature>
<feature type="domain" description="G-protein coupled receptors family 1 profile" evidence="6">
    <location>
        <begin position="77"/>
        <end position="327"/>
    </location>
</feature>
<dbReference type="Proteomes" id="UP001303046">
    <property type="component" value="Unassembled WGS sequence"/>
</dbReference>
<evidence type="ECO:0000256" key="5">
    <source>
        <dbReference type="SAM" id="Phobius"/>
    </source>
</evidence>
<reference evidence="7 8" key="1">
    <citation type="submission" date="2023-08" db="EMBL/GenBank/DDBJ databases">
        <title>A Necator americanus chromosomal reference genome.</title>
        <authorList>
            <person name="Ilik V."/>
            <person name="Petrzelkova K.J."/>
            <person name="Pardy F."/>
            <person name="Fuh T."/>
            <person name="Niatou-Singa F.S."/>
            <person name="Gouil Q."/>
            <person name="Baker L."/>
            <person name="Ritchie M.E."/>
            <person name="Jex A.R."/>
            <person name="Gazzola D."/>
            <person name="Li H."/>
            <person name="Toshio Fujiwara R."/>
            <person name="Zhan B."/>
            <person name="Aroian R.V."/>
            <person name="Pafco B."/>
            <person name="Schwarz E.M."/>
        </authorList>
    </citation>
    <scope>NUCLEOTIDE SEQUENCE [LARGE SCALE GENOMIC DNA]</scope>
    <source>
        <strain evidence="7 8">Aroian</strain>
        <tissue evidence="7">Whole animal</tissue>
    </source>
</reference>
<dbReference type="InterPro" id="IPR052322">
    <property type="entry name" value="Mito_rRNA_Mtase_NSUN4"/>
</dbReference>
<keyword evidence="3 5" id="KW-1133">Transmembrane helix</keyword>
<feature type="transmembrane region" description="Helical" evidence="5">
    <location>
        <begin position="180"/>
        <end position="202"/>
    </location>
</feature>
<comment type="caution">
    <text evidence="7">The sequence shown here is derived from an EMBL/GenBank/DDBJ whole genome shotgun (WGS) entry which is preliminary data.</text>
</comment>
<protein>
    <recommendedName>
        <fullName evidence="6">G-protein coupled receptors family 1 profile domain-containing protein</fullName>
    </recommendedName>
</protein>
<feature type="transmembrane region" description="Helical" evidence="5">
    <location>
        <begin position="277"/>
        <end position="305"/>
    </location>
</feature>
<keyword evidence="2 5" id="KW-0812">Transmembrane</keyword>
<dbReference type="Pfam" id="PF10316">
    <property type="entry name" value="7TM_GPCR_Srbc"/>
    <property type="match status" value="1"/>
</dbReference>
<evidence type="ECO:0000256" key="4">
    <source>
        <dbReference type="ARBA" id="ARBA00023136"/>
    </source>
</evidence>
<dbReference type="Gene3D" id="1.20.1070.10">
    <property type="entry name" value="Rhodopsin 7-helix transmembrane proteins"/>
    <property type="match status" value="1"/>
</dbReference>
<evidence type="ECO:0000256" key="1">
    <source>
        <dbReference type="ARBA" id="ARBA00004370"/>
    </source>
</evidence>
<dbReference type="PANTHER" id="PTHR46955:SF3">
    <property type="entry name" value="G_PROTEIN_RECEP_F1_2 DOMAIN-CONTAINING PROTEIN"/>
    <property type="match status" value="1"/>
</dbReference>